<dbReference type="AlphaFoldDB" id="A0A6P0D8T5"/>
<dbReference type="PANTHER" id="PTHR42978">
    <property type="entry name" value="QUORUM-QUENCHING LACTONASE YTNP-RELATED-RELATED"/>
    <property type="match status" value="1"/>
</dbReference>
<sequence length="294" mass="31305">MKSLCISILITCLAAAQVSAADMGPQPAQPGAETFTLGEFRITSLKDAVNIVPNDGSVFGADVGPKAVAEVLTKAGQKTEAIELSVDALLARKNSEAILIDTGLGPAIPGALARSLTLAGVAPDEVTTVLITHVHSDHVGGLITQDKQSAFKHAVIKISEPDWKWLQQQPEMAELTRAIAQQVKTFNPGEDVATGIKSVRIPGHTPGHVGYLISSNGQTLLDVGDTVHSSIVSLAKPDWAMGYDTDLAVGRTSRRAVLTQLATEHQLIFAPHFPYPGVGWIVSQNDHFEWFPKK</sequence>
<gene>
    <name evidence="7" type="ORF">GUK36_03680</name>
</gene>
<comment type="caution">
    <text evidence="7">The sequence shown here is derived from an EMBL/GenBank/DDBJ whole genome shotgun (WGS) entry which is preliminary data.</text>
</comment>
<dbReference type="InterPro" id="IPR036866">
    <property type="entry name" value="RibonucZ/Hydroxyglut_hydro"/>
</dbReference>
<evidence type="ECO:0000259" key="6">
    <source>
        <dbReference type="SMART" id="SM00849"/>
    </source>
</evidence>
<organism evidence="7 8">
    <name type="scientific">Rhizobium leguminosarum</name>
    <dbReference type="NCBI Taxonomy" id="384"/>
    <lineage>
        <taxon>Bacteria</taxon>
        <taxon>Pseudomonadati</taxon>
        <taxon>Pseudomonadota</taxon>
        <taxon>Alphaproteobacteria</taxon>
        <taxon>Hyphomicrobiales</taxon>
        <taxon>Rhizobiaceae</taxon>
        <taxon>Rhizobium/Agrobacterium group</taxon>
        <taxon>Rhizobium</taxon>
    </lineage>
</organism>
<name>A0A6P0D8T5_RHILE</name>
<evidence type="ECO:0000313" key="8">
    <source>
        <dbReference type="Proteomes" id="UP000471409"/>
    </source>
</evidence>
<proteinExistence type="inferred from homology"/>
<protein>
    <submittedName>
        <fullName evidence="7">MBL fold metallo-hydrolase</fullName>
    </submittedName>
</protein>
<accession>A0A6P0D8T5</accession>
<dbReference type="Proteomes" id="UP000471409">
    <property type="component" value="Unassembled WGS sequence"/>
</dbReference>
<comment type="similarity">
    <text evidence="1">Belongs to the metallo-beta-lactamase superfamily.</text>
</comment>
<dbReference type="InterPro" id="IPR001279">
    <property type="entry name" value="Metallo-B-lactamas"/>
</dbReference>
<evidence type="ECO:0000313" key="7">
    <source>
        <dbReference type="EMBL" id="NEK48525.1"/>
    </source>
</evidence>
<dbReference type="GO" id="GO:0046872">
    <property type="term" value="F:metal ion binding"/>
    <property type="evidence" value="ECO:0007669"/>
    <property type="project" value="UniProtKB-KW"/>
</dbReference>
<dbReference type="Pfam" id="PF00753">
    <property type="entry name" value="Lactamase_B"/>
    <property type="match status" value="1"/>
</dbReference>
<feature type="chain" id="PRO_5026882464" evidence="5">
    <location>
        <begin position="21"/>
        <end position="294"/>
    </location>
</feature>
<evidence type="ECO:0000256" key="1">
    <source>
        <dbReference type="ARBA" id="ARBA00007749"/>
    </source>
</evidence>
<evidence type="ECO:0000256" key="3">
    <source>
        <dbReference type="ARBA" id="ARBA00022801"/>
    </source>
</evidence>
<dbReference type="RefSeq" id="WP_027691055.1">
    <property type="nucleotide sequence ID" value="NZ_CP121635.1"/>
</dbReference>
<dbReference type="SMART" id="SM00849">
    <property type="entry name" value="Lactamase_B"/>
    <property type="match status" value="1"/>
</dbReference>
<feature type="signal peptide" evidence="5">
    <location>
        <begin position="1"/>
        <end position="20"/>
    </location>
</feature>
<evidence type="ECO:0000256" key="4">
    <source>
        <dbReference type="ARBA" id="ARBA00022833"/>
    </source>
</evidence>
<feature type="domain" description="Metallo-beta-lactamase" evidence="6">
    <location>
        <begin position="85"/>
        <end position="272"/>
    </location>
</feature>
<keyword evidence="4" id="KW-0862">Zinc</keyword>
<keyword evidence="2" id="KW-0479">Metal-binding</keyword>
<evidence type="ECO:0000256" key="5">
    <source>
        <dbReference type="SAM" id="SignalP"/>
    </source>
</evidence>
<dbReference type="InterPro" id="IPR051013">
    <property type="entry name" value="MBL_superfamily_lactonases"/>
</dbReference>
<dbReference type="GO" id="GO:0016787">
    <property type="term" value="F:hydrolase activity"/>
    <property type="evidence" value="ECO:0007669"/>
    <property type="project" value="UniProtKB-KW"/>
</dbReference>
<dbReference type="CDD" id="cd07720">
    <property type="entry name" value="OPHC2-like_MBL-fold"/>
    <property type="match status" value="1"/>
</dbReference>
<keyword evidence="3 7" id="KW-0378">Hydrolase</keyword>
<dbReference type="PANTHER" id="PTHR42978:SF6">
    <property type="entry name" value="QUORUM-QUENCHING LACTONASE YTNP-RELATED"/>
    <property type="match status" value="1"/>
</dbReference>
<dbReference type="EMBL" id="WXXP01000002">
    <property type="protein sequence ID" value="NEK48525.1"/>
    <property type="molecule type" value="Genomic_DNA"/>
</dbReference>
<keyword evidence="5" id="KW-0732">Signal</keyword>
<dbReference type="Gene3D" id="3.60.15.10">
    <property type="entry name" value="Ribonuclease Z/Hydroxyacylglutathione hydrolase-like"/>
    <property type="match status" value="1"/>
</dbReference>
<evidence type="ECO:0000256" key="2">
    <source>
        <dbReference type="ARBA" id="ARBA00022723"/>
    </source>
</evidence>
<dbReference type="SUPFAM" id="SSF56281">
    <property type="entry name" value="Metallo-hydrolase/oxidoreductase"/>
    <property type="match status" value="1"/>
</dbReference>
<reference evidence="7 8" key="1">
    <citation type="submission" date="2020-01" db="EMBL/GenBank/DDBJ databases">
        <title>Rhizobium genotypes associated with high levels of biological nitrogen fixation by grain legumes in a temperate-maritime cropping system.</title>
        <authorList>
            <person name="Maluk M."/>
            <person name="Francesc Ferrando Molina F."/>
            <person name="Lopez Del Egido L."/>
            <person name="Lafos M."/>
            <person name="Langarica-Fuentes A."/>
            <person name="Gebre Yohannes G."/>
            <person name="Young M.W."/>
            <person name="Martin P."/>
            <person name="Gantlett R."/>
            <person name="Kenicer G."/>
            <person name="Hawes C."/>
            <person name="Begg G.S."/>
            <person name="Quilliam R.S."/>
            <person name="Squire G.R."/>
            <person name="Poole P.S."/>
            <person name="Young P.W."/>
            <person name="Iannetta P.M."/>
            <person name="James E.K."/>
        </authorList>
    </citation>
    <scope>NUCLEOTIDE SEQUENCE [LARGE SCALE GENOMIC DNA]</scope>
    <source>
        <strain evidence="7 8">JHI944</strain>
    </source>
</reference>